<sequence length="287" mass="31104">MTANPAAVYGPSARTPKLTIVLYANGQASVGGVPVAAPDPHDLAGVRAAAMRTAIGMAVDRGQSLQALAFEPDGSIWPLVIHPDGRVEEDAAQEPYSAAEEYPIGESESGSSSPSSPRGPRTETIVLHAGWTDAVQTPPPPEALRDRLARIGEAGATGRVEVAVMLAVDLEREAALLYGATHPHVLQSRAVRAHVSTLAHDWIRAADLYLGIAEDWLHMSGDRSFQVRENAANAHACWRRITHPQESERVGEAVVRMWLKVPGAERYLHAARRRRDWLRRQLSLGLL</sequence>
<dbReference type="AlphaFoldDB" id="A0A918D5F2"/>
<evidence type="ECO:0000256" key="1">
    <source>
        <dbReference type="SAM" id="MobiDB-lite"/>
    </source>
</evidence>
<comment type="caution">
    <text evidence="2">The sequence shown here is derived from an EMBL/GenBank/DDBJ whole genome shotgun (WGS) entry which is preliminary data.</text>
</comment>
<dbReference type="RefSeq" id="WP_189187314.1">
    <property type="nucleotide sequence ID" value="NZ_BMMM01000006.1"/>
</dbReference>
<keyword evidence="3" id="KW-1185">Reference proteome</keyword>
<evidence type="ECO:0000313" key="2">
    <source>
        <dbReference type="EMBL" id="GGN67308.1"/>
    </source>
</evidence>
<accession>A0A918D5F2</accession>
<name>A0A918D5F2_9ACTN</name>
<evidence type="ECO:0000313" key="3">
    <source>
        <dbReference type="Proteomes" id="UP000600365"/>
    </source>
</evidence>
<feature type="compositionally biased region" description="Low complexity" evidence="1">
    <location>
        <begin position="105"/>
        <end position="122"/>
    </location>
</feature>
<organism evidence="2 3">
    <name type="scientific">Streptomyces albiflavescens</name>
    <dbReference type="NCBI Taxonomy" id="1623582"/>
    <lineage>
        <taxon>Bacteria</taxon>
        <taxon>Bacillati</taxon>
        <taxon>Actinomycetota</taxon>
        <taxon>Actinomycetes</taxon>
        <taxon>Kitasatosporales</taxon>
        <taxon>Streptomycetaceae</taxon>
        <taxon>Streptomyces</taxon>
    </lineage>
</organism>
<proteinExistence type="predicted"/>
<feature type="region of interest" description="Disordered" evidence="1">
    <location>
        <begin position="90"/>
        <end position="122"/>
    </location>
</feature>
<protein>
    <submittedName>
        <fullName evidence="2">Uncharacterized protein</fullName>
    </submittedName>
</protein>
<reference evidence="2 3" key="1">
    <citation type="journal article" date="2014" name="Int. J. Syst. Evol. Microbiol.">
        <title>Complete genome sequence of Corynebacterium casei LMG S-19264T (=DSM 44701T), isolated from a smear-ripened cheese.</title>
        <authorList>
            <consortium name="US DOE Joint Genome Institute (JGI-PGF)"/>
            <person name="Walter F."/>
            <person name="Albersmeier A."/>
            <person name="Kalinowski J."/>
            <person name="Ruckert C."/>
        </authorList>
    </citation>
    <scope>NUCLEOTIDE SEQUENCE [LARGE SCALE GENOMIC DNA]</scope>
    <source>
        <strain evidence="2 3">CGMCC 4.7111</strain>
    </source>
</reference>
<dbReference type="EMBL" id="BMMM01000006">
    <property type="protein sequence ID" value="GGN67308.1"/>
    <property type="molecule type" value="Genomic_DNA"/>
</dbReference>
<gene>
    <name evidence="2" type="ORF">GCM10011579_039700</name>
</gene>
<dbReference type="Proteomes" id="UP000600365">
    <property type="component" value="Unassembled WGS sequence"/>
</dbReference>